<proteinExistence type="predicted"/>
<name>A0AAV1T8F6_9STRA</name>
<reference evidence="2" key="1">
    <citation type="submission" date="2024-01" db="EMBL/GenBank/DDBJ databases">
        <authorList>
            <person name="Webb A."/>
        </authorList>
    </citation>
    <scope>NUCLEOTIDE SEQUENCE</scope>
    <source>
        <strain evidence="2">Pm1</strain>
    </source>
</reference>
<organism evidence="2 3">
    <name type="scientific">Peronospora matthiolae</name>
    <dbReference type="NCBI Taxonomy" id="2874970"/>
    <lineage>
        <taxon>Eukaryota</taxon>
        <taxon>Sar</taxon>
        <taxon>Stramenopiles</taxon>
        <taxon>Oomycota</taxon>
        <taxon>Peronosporomycetes</taxon>
        <taxon>Peronosporales</taxon>
        <taxon>Peronosporaceae</taxon>
        <taxon>Peronospora</taxon>
    </lineage>
</organism>
<evidence type="ECO:0000256" key="1">
    <source>
        <dbReference type="SAM" id="Coils"/>
    </source>
</evidence>
<comment type="caution">
    <text evidence="2">The sequence shown here is derived from an EMBL/GenBank/DDBJ whole genome shotgun (WGS) entry which is preliminary data.</text>
</comment>
<protein>
    <submittedName>
        <fullName evidence="2">Uncharacterized protein</fullName>
    </submittedName>
</protein>
<dbReference type="Proteomes" id="UP001162060">
    <property type="component" value="Unassembled WGS sequence"/>
</dbReference>
<keyword evidence="1" id="KW-0175">Coiled coil</keyword>
<sequence>MVSSHDTEVDGITAFSTSPATSYRYILRLKDDKLSIWMEDRTSKKQWSKSGMIKEDYVASANTIADASAIDYLSLFQDTLESNLDKSGYVQRTLEVLSGGACQLVVSVTVRILRSVRVAKYTFVLESVSVERIDVLESKMRDQQEELVRLQNNLSRMYSLMP</sequence>
<feature type="coiled-coil region" evidence="1">
    <location>
        <begin position="133"/>
        <end position="160"/>
    </location>
</feature>
<evidence type="ECO:0000313" key="2">
    <source>
        <dbReference type="EMBL" id="CAK7908556.1"/>
    </source>
</evidence>
<dbReference type="EMBL" id="CAKLBY020000035">
    <property type="protein sequence ID" value="CAK7908556.1"/>
    <property type="molecule type" value="Genomic_DNA"/>
</dbReference>
<accession>A0AAV1T8F6</accession>
<gene>
    <name evidence="2" type="ORF">PM001_LOCUS3751</name>
</gene>
<evidence type="ECO:0000313" key="3">
    <source>
        <dbReference type="Proteomes" id="UP001162060"/>
    </source>
</evidence>
<dbReference type="AlphaFoldDB" id="A0AAV1T8F6"/>